<name>A0A9P9E3X2_9HYPO</name>
<comment type="caution">
    <text evidence="2">The sequence shown here is derived from an EMBL/GenBank/DDBJ whole genome shotgun (WGS) entry which is preliminary data.</text>
</comment>
<proteinExistence type="predicted"/>
<sequence>MQQWGKLTMDAKADLAKIIAKPQADLFNPKSDSKELATSFSRQQPTTPASINLGEVKPSFVLGSMGLQRFSREELYRAPTPC</sequence>
<reference evidence="2" key="1">
    <citation type="journal article" date="2021" name="Nat. Commun.">
        <title>Genetic determinants of endophytism in the Arabidopsis root mycobiome.</title>
        <authorList>
            <person name="Mesny F."/>
            <person name="Miyauchi S."/>
            <person name="Thiergart T."/>
            <person name="Pickel B."/>
            <person name="Atanasova L."/>
            <person name="Karlsson M."/>
            <person name="Huettel B."/>
            <person name="Barry K.W."/>
            <person name="Haridas S."/>
            <person name="Chen C."/>
            <person name="Bauer D."/>
            <person name="Andreopoulos W."/>
            <person name="Pangilinan J."/>
            <person name="LaButti K."/>
            <person name="Riley R."/>
            <person name="Lipzen A."/>
            <person name="Clum A."/>
            <person name="Drula E."/>
            <person name="Henrissat B."/>
            <person name="Kohler A."/>
            <person name="Grigoriev I.V."/>
            <person name="Martin F.M."/>
            <person name="Hacquard S."/>
        </authorList>
    </citation>
    <scope>NUCLEOTIDE SEQUENCE</scope>
    <source>
        <strain evidence="2">MPI-CAGE-AT-0021</strain>
    </source>
</reference>
<dbReference type="AlphaFoldDB" id="A0A9P9E3X2"/>
<feature type="region of interest" description="Disordered" evidence="1">
    <location>
        <begin position="29"/>
        <end position="52"/>
    </location>
</feature>
<feature type="compositionally biased region" description="Polar residues" evidence="1">
    <location>
        <begin position="36"/>
        <end position="50"/>
    </location>
</feature>
<evidence type="ECO:0000313" key="2">
    <source>
        <dbReference type="EMBL" id="KAH7129506.1"/>
    </source>
</evidence>
<protein>
    <submittedName>
        <fullName evidence="2">Uncharacterized protein</fullName>
    </submittedName>
</protein>
<evidence type="ECO:0000256" key="1">
    <source>
        <dbReference type="SAM" id="MobiDB-lite"/>
    </source>
</evidence>
<gene>
    <name evidence="2" type="ORF">B0J13DRAFT_564182</name>
</gene>
<keyword evidence="3" id="KW-1185">Reference proteome</keyword>
<dbReference type="EMBL" id="JAGMUU010000021">
    <property type="protein sequence ID" value="KAH7129506.1"/>
    <property type="molecule type" value="Genomic_DNA"/>
</dbReference>
<evidence type="ECO:0000313" key="3">
    <source>
        <dbReference type="Proteomes" id="UP000717696"/>
    </source>
</evidence>
<dbReference type="Proteomes" id="UP000717696">
    <property type="component" value="Unassembled WGS sequence"/>
</dbReference>
<organism evidence="2 3">
    <name type="scientific">Dactylonectria estremocensis</name>
    <dbReference type="NCBI Taxonomy" id="1079267"/>
    <lineage>
        <taxon>Eukaryota</taxon>
        <taxon>Fungi</taxon>
        <taxon>Dikarya</taxon>
        <taxon>Ascomycota</taxon>
        <taxon>Pezizomycotina</taxon>
        <taxon>Sordariomycetes</taxon>
        <taxon>Hypocreomycetidae</taxon>
        <taxon>Hypocreales</taxon>
        <taxon>Nectriaceae</taxon>
        <taxon>Dactylonectria</taxon>
    </lineage>
</organism>
<accession>A0A9P9E3X2</accession>